<evidence type="ECO:0000256" key="1">
    <source>
        <dbReference type="SAM" id="MobiDB-lite"/>
    </source>
</evidence>
<dbReference type="Proteomes" id="UP001292094">
    <property type="component" value="Unassembled WGS sequence"/>
</dbReference>
<accession>A0AAE1UJB3</accession>
<reference evidence="2" key="1">
    <citation type="submission" date="2023-11" db="EMBL/GenBank/DDBJ databases">
        <title>Genome assemblies of two species of porcelain crab, Petrolisthes cinctipes and Petrolisthes manimaculis (Anomura: Porcellanidae).</title>
        <authorList>
            <person name="Angst P."/>
        </authorList>
    </citation>
    <scope>NUCLEOTIDE SEQUENCE</scope>
    <source>
        <strain evidence="2">PB745_02</strain>
        <tissue evidence="2">Gill</tissue>
    </source>
</reference>
<dbReference type="AlphaFoldDB" id="A0AAE1UJB3"/>
<keyword evidence="3" id="KW-1185">Reference proteome</keyword>
<evidence type="ECO:0000313" key="3">
    <source>
        <dbReference type="Proteomes" id="UP001292094"/>
    </source>
</evidence>
<sequence length="74" mass="7741">MPALVPLKLASPSSLSPFLVAYLGVALPEADASFTRAAQPKVVDMASRVSSRVSQNTHPSPIGEDKGSSLQHLI</sequence>
<protein>
    <submittedName>
        <fullName evidence="2">Uncharacterized protein</fullName>
    </submittedName>
</protein>
<name>A0AAE1UJB3_9EUCA</name>
<organism evidence="2 3">
    <name type="scientific">Petrolisthes manimaculis</name>
    <dbReference type="NCBI Taxonomy" id="1843537"/>
    <lineage>
        <taxon>Eukaryota</taxon>
        <taxon>Metazoa</taxon>
        <taxon>Ecdysozoa</taxon>
        <taxon>Arthropoda</taxon>
        <taxon>Crustacea</taxon>
        <taxon>Multicrustacea</taxon>
        <taxon>Malacostraca</taxon>
        <taxon>Eumalacostraca</taxon>
        <taxon>Eucarida</taxon>
        <taxon>Decapoda</taxon>
        <taxon>Pleocyemata</taxon>
        <taxon>Anomura</taxon>
        <taxon>Galatheoidea</taxon>
        <taxon>Porcellanidae</taxon>
        <taxon>Petrolisthes</taxon>
    </lineage>
</organism>
<dbReference type="EMBL" id="JAWZYT010000261">
    <property type="protein sequence ID" value="KAK4325832.1"/>
    <property type="molecule type" value="Genomic_DNA"/>
</dbReference>
<comment type="caution">
    <text evidence="2">The sequence shown here is derived from an EMBL/GenBank/DDBJ whole genome shotgun (WGS) entry which is preliminary data.</text>
</comment>
<evidence type="ECO:0000313" key="2">
    <source>
        <dbReference type="EMBL" id="KAK4325832.1"/>
    </source>
</evidence>
<feature type="region of interest" description="Disordered" evidence="1">
    <location>
        <begin position="50"/>
        <end position="74"/>
    </location>
</feature>
<feature type="compositionally biased region" description="Polar residues" evidence="1">
    <location>
        <begin position="50"/>
        <end position="59"/>
    </location>
</feature>
<proteinExistence type="predicted"/>
<gene>
    <name evidence="2" type="ORF">Pmani_003611</name>
</gene>